<dbReference type="AlphaFoldDB" id="A0A7J8RZJ6"/>
<evidence type="ECO:0000313" key="2">
    <source>
        <dbReference type="Proteomes" id="UP000593561"/>
    </source>
</evidence>
<accession>A0A7J8RZJ6</accession>
<dbReference type="EMBL" id="JABFAC010000007">
    <property type="protein sequence ID" value="MBA0618752.1"/>
    <property type="molecule type" value="Genomic_DNA"/>
</dbReference>
<keyword evidence="2" id="KW-1185">Reference proteome</keyword>
<protein>
    <submittedName>
        <fullName evidence="1">Uncharacterized protein</fullName>
    </submittedName>
</protein>
<dbReference type="Proteomes" id="UP000593561">
    <property type="component" value="Unassembled WGS sequence"/>
</dbReference>
<gene>
    <name evidence="1" type="ORF">Godav_028050</name>
</gene>
<name>A0A7J8RZJ6_GOSDV</name>
<evidence type="ECO:0000313" key="1">
    <source>
        <dbReference type="EMBL" id="MBA0618752.1"/>
    </source>
</evidence>
<sequence length="321" mass="36937">MIPKLPVLLNFAKTFVSTKSNTIVYRSNILHCFFNSKCCVIFGCERLTEVQGIFKLEPIENFEAEEIKRLFNVGSIDRNQAQVYNFLTDRTMLYTPQVLQECRITSTFVVGSEVPIGFKHCINEHQISFSLPPPSHPEEKIHYFNFCIVFSILSDQIMEFAPSARIFNETKRIMWNHRSCFMGIPKTKDNTLLWLIHWPAMDFQLEGGDLVSCMVVPVHLTIRNFGISYIFEDNIRYQYDYTRSFPGDEGATSKMDMDLINKGQLSLGSSENVKVEIFNYLEESKVVASPQVLYDNDIITTIDPMPFDYFGHCFGLEAGKS</sequence>
<organism evidence="1 2">
    <name type="scientific">Gossypium davidsonii</name>
    <name type="common">Davidson's cotton</name>
    <name type="synonym">Gossypium klotzschianum subsp. davidsonii</name>
    <dbReference type="NCBI Taxonomy" id="34287"/>
    <lineage>
        <taxon>Eukaryota</taxon>
        <taxon>Viridiplantae</taxon>
        <taxon>Streptophyta</taxon>
        <taxon>Embryophyta</taxon>
        <taxon>Tracheophyta</taxon>
        <taxon>Spermatophyta</taxon>
        <taxon>Magnoliopsida</taxon>
        <taxon>eudicotyledons</taxon>
        <taxon>Gunneridae</taxon>
        <taxon>Pentapetalae</taxon>
        <taxon>rosids</taxon>
        <taxon>malvids</taxon>
        <taxon>Malvales</taxon>
        <taxon>Malvaceae</taxon>
        <taxon>Malvoideae</taxon>
        <taxon>Gossypium</taxon>
    </lineage>
</organism>
<reference evidence="1 2" key="1">
    <citation type="journal article" date="2019" name="Genome Biol. Evol.">
        <title>Insights into the evolution of the New World diploid cottons (Gossypium, subgenus Houzingenia) based on genome sequencing.</title>
        <authorList>
            <person name="Grover C.E."/>
            <person name="Arick M.A. 2nd"/>
            <person name="Thrash A."/>
            <person name="Conover J.L."/>
            <person name="Sanders W.S."/>
            <person name="Peterson D.G."/>
            <person name="Frelichowski J.E."/>
            <person name="Scheffler J.A."/>
            <person name="Scheffler B.E."/>
            <person name="Wendel J.F."/>
        </authorList>
    </citation>
    <scope>NUCLEOTIDE SEQUENCE [LARGE SCALE GENOMIC DNA]</scope>
    <source>
        <strain evidence="1">27</strain>
        <tissue evidence="1">Leaf</tissue>
    </source>
</reference>
<proteinExistence type="predicted"/>
<comment type="caution">
    <text evidence="1">The sequence shown here is derived from an EMBL/GenBank/DDBJ whole genome shotgun (WGS) entry which is preliminary data.</text>
</comment>